<dbReference type="EMBL" id="CT573213">
    <property type="protein sequence ID" value="CAJ58892.1"/>
    <property type="molecule type" value="Genomic_DNA"/>
</dbReference>
<dbReference type="STRING" id="326424.FRAAL0214"/>
<name>Q0RU52_FRAAA</name>
<sequence length="467" mass="50231">MDGSEPVHILITQCLQNDFFFNLNCRLHLPEDAAAKLLIHPDSRSGFGLRRGRRVLDARTQRSGPLGRMLSATVGARLGGGGRGVLHLVNVRDWHVPSDDYDRERSEYGTHCEAGTWGADYPDALVGLLDPTGTRPRAGGPGTAPFDPTGRRRGSVIVHHVHSNTLFDLREDASGLDRSELGEVLGAILPPSGHQDVRIAVVGLYTDIKVQLLLQSLRTSFGGARQVVVSDSLTAGVSLERHLAALDFARKVLRVEVMQGVSDLARLLGTDPGQDEELESAAGAVAFADYAEYFQAKQRIVSSEDAQSRSYRQQIIGRLDATVRLVTLTNVFLIVCGALTLGAAVVLAVLAAAAPGTIPVALPALVLGLSAVQVVSVFFHRPAQSLIQLLGREAIVRMSLESRSLRLALARYHLTTPDALHPDEGSGLRAELLQRQMDILAQMDRADIEAIEKLGGPVSPPDAPPVE</sequence>
<accession>Q0RU52</accession>
<feature type="region of interest" description="Disordered" evidence="1">
    <location>
        <begin position="132"/>
        <end position="151"/>
    </location>
</feature>
<dbReference type="Proteomes" id="UP000000657">
    <property type="component" value="Chromosome"/>
</dbReference>
<dbReference type="AlphaFoldDB" id="Q0RU52"/>
<dbReference type="eggNOG" id="COG1335">
    <property type="taxonomic scope" value="Bacteria"/>
</dbReference>
<evidence type="ECO:0000313" key="3">
    <source>
        <dbReference type="Proteomes" id="UP000000657"/>
    </source>
</evidence>
<dbReference type="OrthoDB" id="9806482at2"/>
<proteinExistence type="predicted"/>
<evidence type="ECO:0000256" key="1">
    <source>
        <dbReference type="SAM" id="MobiDB-lite"/>
    </source>
</evidence>
<dbReference type="HOGENOM" id="CLU_584940_0_0_11"/>
<organism evidence="2 3">
    <name type="scientific">Frankia alni (strain DSM 45986 / CECT 9034 / ACN14a)</name>
    <dbReference type="NCBI Taxonomy" id="326424"/>
    <lineage>
        <taxon>Bacteria</taxon>
        <taxon>Bacillati</taxon>
        <taxon>Actinomycetota</taxon>
        <taxon>Actinomycetes</taxon>
        <taxon>Frankiales</taxon>
        <taxon>Frankiaceae</taxon>
        <taxon>Frankia</taxon>
    </lineage>
</organism>
<reference evidence="2 3" key="1">
    <citation type="journal article" date="2007" name="Genome Res.">
        <title>Genome characteristics of facultatively symbiotic Frankia sp. strains reflect host range and host plant biogeography.</title>
        <authorList>
            <person name="Normand P."/>
            <person name="Lapierre P."/>
            <person name="Tisa L.S."/>
            <person name="Gogarten J.P."/>
            <person name="Alloisio N."/>
            <person name="Bagnarol E."/>
            <person name="Bassi C.A."/>
            <person name="Berry A.M."/>
            <person name="Bickhart D.M."/>
            <person name="Choisne N."/>
            <person name="Couloux A."/>
            <person name="Cournoyer B."/>
            <person name="Cruveiller S."/>
            <person name="Daubin V."/>
            <person name="Demange N."/>
            <person name="Francino M.P."/>
            <person name="Goltsman E."/>
            <person name="Huang Y."/>
            <person name="Kopp O.R."/>
            <person name="Labarre L."/>
            <person name="Lapidus A."/>
            <person name="Lavire C."/>
            <person name="Marechal J."/>
            <person name="Martinez M."/>
            <person name="Mastronunzio J.E."/>
            <person name="Mullin B.C."/>
            <person name="Niemann J."/>
            <person name="Pujic P."/>
            <person name="Rawnsley T."/>
            <person name="Rouy Z."/>
            <person name="Schenowitz C."/>
            <person name="Sellstedt A."/>
            <person name="Tavares F."/>
            <person name="Tomkins J.P."/>
            <person name="Vallenet D."/>
            <person name="Valverde C."/>
            <person name="Wall L.G."/>
            <person name="Wang Y."/>
            <person name="Medigue C."/>
            <person name="Benson D.R."/>
        </authorList>
    </citation>
    <scope>NUCLEOTIDE SEQUENCE [LARGE SCALE GENOMIC DNA]</scope>
    <source>
        <strain evidence="3">DSM 45986 / CECT 9034 / ACN14a</strain>
    </source>
</reference>
<dbReference type="RefSeq" id="WP_011601473.1">
    <property type="nucleotide sequence ID" value="NC_008278.1"/>
</dbReference>
<gene>
    <name evidence="2" type="ordered locus">FRAAL0214</name>
</gene>
<dbReference type="Gene3D" id="3.40.50.850">
    <property type="entry name" value="Isochorismatase-like"/>
    <property type="match status" value="1"/>
</dbReference>
<evidence type="ECO:0000313" key="2">
    <source>
        <dbReference type="EMBL" id="CAJ58892.1"/>
    </source>
</evidence>
<protein>
    <submittedName>
        <fullName evidence="2">Uncharacterized protein</fullName>
    </submittedName>
</protein>
<dbReference type="KEGG" id="fal:FRAAL0214"/>
<keyword evidence="3" id="KW-1185">Reference proteome</keyword>
<dbReference type="InterPro" id="IPR036380">
    <property type="entry name" value="Isochorismatase-like_sf"/>
</dbReference>